<evidence type="ECO:0000256" key="1">
    <source>
        <dbReference type="SAM" id="MobiDB-lite"/>
    </source>
</evidence>
<organism evidence="2 3">
    <name type="scientific">Trametes pubescens</name>
    <name type="common">White-rot fungus</name>
    <dbReference type="NCBI Taxonomy" id="154538"/>
    <lineage>
        <taxon>Eukaryota</taxon>
        <taxon>Fungi</taxon>
        <taxon>Dikarya</taxon>
        <taxon>Basidiomycota</taxon>
        <taxon>Agaricomycotina</taxon>
        <taxon>Agaricomycetes</taxon>
        <taxon>Polyporales</taxon>
        <taxon>Polyporaceae</taxon>
        <taxon>Trametes</taxon>
    </lineage>
</organism>
<dbReference type="OrthoDB" id="3262301at2759"/>
<dbReference type="Proteomes" id="UP000184267">
    <property type="component" value="Unassembled WGS sequence"/>
</dbReference>
<feature type="compositionally biased region" description="Polar residues" evidence="1">
    <location>
        <begin position="47"/>
        <end position="60"/>
    </location>
</feature>
<reference evidence="2 3" key="1">
    <citation type="submission" date="2016-10" db="EMBL/GenBank/DDBJ databases">
        <title>Genome sequence of the basidiomycete white-rot fungus Trametes pubescens.</title>
        <authorList>
            <person name="Makela M.R."/>
            <person name="Granchi Z."/>
            <person name="Peng M."/>
            <person name="De Vries R.P."/>
            <person name="Grigoriev I."/>
            <person name="Riley R."/>
            <person name="Hilden K."/>
        </authorList>
    </citation>
    <scope>NUCLEOTIDE SEQUENCE [LARGE SCALE GENOMIC DNA]</scope>
    <source>
        <strain evidence="2 3">FBCC735</strain>
    </source>
</reference>
<accession>A0A1M2W3H1</accession>
<protein>
    <submittedName>
        <fullName evidence="2">Uncharacterized protein</fullName>
    </submittedName>
</protein>
<proteinExistence type="predicted"/>
<gene>
    <name evidence="2" type="ORF">TRAPUB_9046</name>
</gene>
<feature type="region of interest" description="Disordered" evidence="1">
    <location>
        <begin position="27"/>
        <end position="60"/>
    </location>
</feature>
<evidence type="ECO:0000313" key="3">
    <source>
        <dbReference type="Proteomes" id="UP000184267"/>
    </source>
</evidence>
<comment type="caution">
    <text evidence="2">The sequence shown here is derived from an EMBL/GenBank/DDBJ whole genome shotgun (WGS) entry which is preliminary data.</text>
</comment>
<keyword evidence="3" id="KW-1185">Reference proteome</keyword>
<dbReference type="AlphaFoldDB" id="A0A1M2W3H1"/>
<sequence>MAPEIRFNALGIPYLVEFANVAFRSHSRSSSRSSMRPPTPRRDASESRPSLNLRPTPSRSTLASDWTLAATASSETLAGPGAEAECPEDHGLYIRLASQLAQPPCRLSESRLARLKYRIAKAVLAAGMDSSPGAERGDPLDAAGRGRMSISSIRSENVERDGVPGSLFRGTYGQVMTALRAAGLATVPCKESGVQDATRLGALFVAHPNERGGVEFTKLTLWA</sequence>
<name>A0A1M2W3H1_TRAPU</name>
<evidence type="ECO:0000313" key="2">
    <source>
        <dbReference type="EMBL" id="OJT14405.1"/>
    </source>
</evidence>
<dbReference type="OMA" id="TYGQVMT"/>
<dbReference type="EMBL" id="MNAD01000289">
    <property type="protein sequence ID" value="OJT14405.1"/>
    <property type="molecule type" value="Genomic_DNA"/>
</dbReference>